<evidence type="ECO:0000256" key="1">
    <source>
        <dbReference type="ARBA" id="ARBA00023242"/>
    </source>
</evidence>
<evidence type="ECO:0000259" key="4">
    <source>
        <dbReference type="PROSITE" id="PS51015"/>
    </source>
</evidence>
<organism evidence="5 6">
    <name type="scientific">Ephemerocybe angulata</name>
    <dbReference type="NCBI Taxonomy" id="980116"/>
    <lineage>
        <taxon>Eukaryota</taxon>
        <taxon>Fungi</taxon>
        <taxon>Dikarya</taxon>
        <taxon>Basidiomycota</taxon>
        <taxon>Agaricomycotina</taxon>
        <taxon>Agaricomycetes</taxon>
        <taxon>Agaricomycetidae</taxon>
        <taxon>Agaricales</taxon>
        <taxon>Agaricineae</taxon>
        <taxon>Psathyrellaceae</taxon>
        <taxon>Ephemerocybe</taxon>
    </lineage>
</organism>
<dbReference type="PANTHER" id="PTHR14140">
    <property type="entry name" value="E3 UBIQUITIN-PROTEIN LIGASE UHRF-RELATED"/>
    <property type="match status" value="1"/>
</dbReference>
<dbReference type="InterPro" id="IPR045134">
    <property type="entry name" value="UHRF1/2-like"/>
</dbReference>
<dbReference type="SMART" id="SM00466">
    <property type="entry name" value="SRA"/>
    <property type="match status" value="1"/>
</dbReference>
<comment type="caution">
    <text evidence="5">The sequence shown here is derived from an EMBL/GenBank/DDBJ whole genome shotgun (WGS) entry which is preliminary data.</text>
</comment>
<feature type="compositionally biased region" description="Low complexity" evidence="3">
    <location>
        <begin position="179"/>
        <end position="196"/>
    </location>
</feature>
<dbReference type="InterPro" id="IPR003105">
    <property type="entry name" value="SRA_YDG"/>
</dbReference>
<evidence type="ECO:0000256" key="3">
    <source>
        <dbReference type="SAM" id="MobiDB-lite"/>
    </source>
</evidence>
<dbReference type="EMBL" id="JAACJK010000001">
    <property type="protein sequence ID" value="KAF5342334.1"/>
    <property type="molecule type" value="Genomic_DNA"/>
</dbReference>
<dbReference type="GO" id="GO:0044027">
    <property type="term" value="P:negative regulation of gene expression via chromosomal CpG island methylation"/>
    <property type="evidence" value="ECO:0007669"/>
    <property type="project" value="TreeGrafter"/>
</dbReference>
<dbReference type="Proteomes" id="UP000541558">
    <property type="component" value="Unassembled WGS sequence"/>
</dbReference>
<dbReference type="InterPro" id="IPR036987">
    <property type="entry name" value="SRA-YDG_sf"/>
</dbReference>
<keyword evidence="6" id="KW-1185">Reference proteome</keyword>
<dbReference type="PROSITE" id="PS51015">
    <property type="entry name" value="YDG"/>
    <property type="match status" value="1"/>
</dbReference>
<proteinExistence type="predicted"/>
<evidence type="ECO:0000256" key="2">
    <source>
        <dbReference type="PROSITE-ProRule" id="PRU00358"/>
    </source>
</evidence>
<dbReference type="GO" id="GO:0016567">
    <property type="term" value="P:protein ubiquitination"/>
    <property type="evidence" value="ECO:0007669"/>
    <property type="project" value="TreeGrafter"/>
</dbReference>
<name>A0A8H5CIE0_9AGAR</name>
<dbReference type="Gene3D" id="2.30.280.10">
    <property type="entry name" value="SRA-YDG"/>
    <property type="match status" value="1"/>
</dbReference>
<gene>
    <name evidence="5" type="ORF">D9611_001167</name>
</gene>
<dbReference type="InterPro" id="IPR015947">
    <property type="entry name" value="PUA-like_sf"/>
</dbReference>
<feature type="domain" description="YDG" evidence="4">
    <location>
        <begin position="20"/>
        <end position="162"/>
    </location>
</feature>
<dbReference type="Pfam" id="PF02182">
    <property type="entry name" value="SAD_SRA"/>
    <property type="match status" value="1"/>
</dbReference>
<comment type="subcellular location">
    <subcellularLocation>
        <location evidence="2">Nucleus</location>
    </subcellularLocation>
</comment>
<dbReference type="AlphaFoldDB" id="A0A8H5CIE0"/>
<protein>
    <recommendedName>
        <fullName evidence="4">YDG domain-containing protein</fullName>
    </recommendedName>
</protein>
<dbReference type="GO" id="GO:0061630">
    <property type="term" value="F:ubiquitin protein ligase activity"/>
    <property type="evidence" value="ECO:0007669"/>
    <property type="project" value="TreeGrafter"/>
</dbReference>
<evidence type="ECO:0000313" key="6">
    <source>
        <dbReference type="Proteomes" id="UP000541558"/>
    </source>
</evidence>
<keyword evidence="1 2" id="KW-0539">Nucleus</keyword>
<accession>A0A8H5CIE0</accession>
<dbReference type="OrthoDB" id="2270193at2759"/>
<sequence length="292" mass="32009">MGFLKRSIKNLQKREPAKFGAIHGVEVFSKYESREELFIEGVHGITEGGIHGRANEGAFSIVVAGRYDDDDDRGEIIYYTGEGGHSRTSELQIKDQEWVRGNAALRTSKQRNLPVRVIRSHVLRSRYAPASGYRYDGLYKVIKAEQIVGNSGHAVCRFILERLPGQGSLPGDDGDVKHPVASSSRPPVSSSSSSSLPRRDPVLAAPKRSIAKMRKGKARESAEIGGIQFKYEGGTSPVKTEPVASSFGLGIGQRLPPAPAPVREEAISIRRIRFLGFDECAVTKKRTFSVFS</sequence>
<evidence type="ECO:0000313" key="5">
    <source>
        <dbReference type="EMBL" id="KAF5342334.1"/>
    </source>
</evidence>
<dbReference type="SUPFAM" id="SSF88697">
    <property type="entry name" value="PUA domain-like"/>
    <property type="match status" value="1"/>
</dbReference>
<dbReference type="GO" id="GO:0005634">
    <property type="term" value="C:nucleus"/>
    <property type="evidence" value="ECO:0007669"/>
    <property type="project" value="UniProtKB-SubCell"/>
</dbReference>
<feature type="region of interest" description="Disordered" evidence="3">
    <location>
        <begin position="167"/>
        <end position="219"/>
    </location>
</feature>
<reference evidence="5 6" key="1">
    <citation type="journal article" date="2020" name="ISME J.">
        <title>Uncovering the hidden diversity of litter-decomposition mechanisms in mushroom-forming fungi.</title>
        <authorList>
            <person name="Floudas D."/>
            <person name="Bentzer J."/>
            <person name="Ahren D."/>
            <person name="Johansson T."/>
            <person name="Persson P."/>
            <person name="Tunlid A."/>
        </authorList>
    </citation>
    <scope>NUCLEOTIDE SEQUENCE [LARGE SCALE GENOMIC DNA]</scope>
    <source>
        <strain evidence="5 6">CBS 175.51</strain>
    </source>
</reference>
<dbReference type="PANTHER" id="PTHR14140:SF27">
    <property type="entry name" value="OS04G0289800 PROTEIN"/>
    <property type="match status" value="1"/>
</dbReference>